<dbReference type="GO" id="GO:0000978">
    <property type="term" value="F:RNA polymerase II cis-regulatory region sequence-specific DNA binding"/>
    <property type="evidence" value="ECO:0007669"/>
    <property type="project" value="TreeGrafter"/>
</dbReference>
<evidence type="ECO:0000256" key="5">
    <source>
        <dbReference type="ARBA" id="ARBA00023015"/>
    </source>
</evidence>
<dbReference type="Pfam" id="PF00096">
    <property type="entry name" value="zf-C2H2"/>
    <property type="match status" value="1"/>
</dbReference>
<feature type="region of interest" description="Disordered" evidence="9">
    <location>
        <begin position="408"/>
        <end position="428"/>
    </location>
</feature>
<feature type="region of interest" description="Disordered" evidence="9">
    <location>
        <begin position="218"/>
        <end position="395"/>
    </location>
</feature>
<feature type="region of interest" description="Disordered" evidence="9">
    <location>
        <begin position="631"/>
        <end position="699"/>
    </location>
</feature>
<feature type="compositionally biased region" description="Gly residues" evidence="9">
    <location>
        <begin position="671"/>
        <end position="687"/>
    </location>
</feature>
<feature type="domain" description="C2H2-type" evidence="10">
    <location>
        <begin position="553"/>
        <end position="580"/>
    </location>
</feature>
<feature type="compositionally biased region" description="Polar residues" evidence="9">
    <location>
        <begin position="644"/>
        <end position="656"/>
    </location>
</feature>
<evidence type="ECO:0000256" key="3">
    <source>
        <dbReference type="ARBA" id="ARBA00022771"/>
    </source>
</evidence>
<dbReference type="PANTHER" id="PTHR46105:SF32">
    <property type="entry name" value="ZINC FINGER AND BTB DOMAIN CONTAINING 37"/>
    <property type="match status" value="1"/>
</dbReference>
<dbReference type="InterPro" id="IPR036236">
    <property type="entry name" value="Znf_C2H2_sf"/>
</dbReference>
<dbReference type="GO" id="GO:0008270">
    <property type="term" value="F:zinc ion binding"/>
    <property type="evidence" value="ECO:0007669"/>
    <property type="project" value="UniProtKB-KW"/>
</dbReference>
<dbReference type="SUPFAM" id="SSF57667">
    <property type="entry name" value="beta-beta-alpha zinc fingers"/>
    <property type="match status" value="2"/>
</dbReference>
<dbReference type="AlphaFoldDB" id="A0A834C621"/>
<feature type="compositionally biased region" description="Basic and acidic residues" evidence="9">
    <location>
        <begin position="501"/>
        <end position="527"/>
    </location>
</feature>
<reference evidence="11" key="1">
    <citation type="journal article" name="BMC Genomics">
        <title>Long-read sequencing and de novo genome assembly of marine medaka (Oryzias melastigma).</title>
        <authorList>
            <person name="Liang P."/>
            <person name="Saqib H.S.A."/>
            <person name="Ni X."/>
            <person name="Shen Y."/>
        </authorList>
    </citation>
    <scope>NUCLEOTIDE SEQUENCE</scope>
    <source>
        <strain evidence="11">Bigg-433</strain>
    </source>
</reference>
<dbReference type="Gene3D" id="3.30.160.60">
    <property type="entry name" value="Classic Zinc Finger"/>
    <property type="match status" value="3"/>
</dbReference>
<keyword evidence="2" id="KW-0677">Repeat</keyword>
<evidence type="ECO:0000259" key="10">
    <source>
        <dbReference type="PROSITE" id="PS50157"/>
    </source>
</evidence>
<feature type="compositionally biased region" description="Basic and acidic residues" evidence="9">
    <location>
        <begin position="412"/>
        <end position="428"/>
    </location>
</feature>
<feature type="region of interest" description="Disordered" evidence="9">
    <location>
        <begin position="474"/>
        <end position="527"/>
    </location>
</feature>
<dbReference type="PANTHER" id="PTHR46105">
    <property type="entry name" value="AGAP004733-PA"/>
    <property type="match status" value="1"/>
</dbReference>
<evidence type="ECO:0000256" key="7">
    <source>
        <dbReference type="ARBA" id="ARBA00023163"/>
    </source>
</evidence>
<keyword evidence="1" id="KW-0479">Metal-binding</keyword>
<evidence type="ECO:0000256" key="8">
    <source>
        <dbReference type="PROSITE-ProRule" id="PRU00042"/>
    </source>
</evidence>
<protein>
    <submittedName>
        <fullName evidence="11">Zinc finger and BTB domain-containing protein 37</fullName>
    </submittedName>
</protein>
<dbReference type="InterPro" id="IPR050457">
    <property type="entry name" value="ZnFinger_BTB_dom_contain"/>
</dbReference>
<gene>
    <name evidence="11" type="ORF">FQA47_007569</name>
</gene>
<dbReference type="FunFam" id="3.30.160.60:FF:000119">
    <property type="entry name" value="Zinc finger and BTB domain containing 37"/>
    <property type="match status" value="1"/>
</dbReference>
<keyword evidence="6" id="KW-0238">DNA-binding</keyword>
<evidence type="ECO:0000256" key="2">
    <source>
        <dbReference type="ARBA" id="ARBA00022737"/>
    </source>
</evidence>
<evidence type="ECO:0000256" key="9">
    <source>
        <dbReference type="SAM" id="MobiDB-lite"/>
    </source>
</evidence>
<organism evidence="11 12">
    <name type="scientific">Oryzias melastigma</name>
    <name type="common">Marine medaka</name>
    <dbReference type="NCBI Taxonomy" id="30732"/>
    <lineage>
        <taxon>Eukaryota</taxon>
        <taxon>Metazoa</taxon>
        <taxon>Chordata</taxon>
        <taxon>Craniata</taxon>
        <taxon>Vertebrata</taxon>
        <taxon>Euteleostomi</taxon>
        <taxon>Actinopterygii</taxon>
        <taxon>Neopterygii</taxon>
        <taxon>Teleostei</taxon>
        <taxon>Neoteleostei</taxon>
        <taxon>Acanthomorphata</taxon>
        <taxon>Ovalentaria</taxon>
        <taxon>Atherinomorphae</taxon>
        <taxon>Beloniformes</taxon>
        <taxon>Adrianichthyidae</taxon>
        <taxon>Oryziinae</taxon>
        <taxon>Oryzias</taxon>
    </lineage>
</organism>
<evidence type="ECO:0000313" key="12">
    <source>
        <dbReference type="Proteomes" id="UP000646548"/>
    </source>
</evidence>
<dbReference type="FunFam" id="3.30.160.60:FF:000364">
    <property type="entry name" value="Zinc finger and BTB domain-containing protein 34"/>
    <property type="match status" value="1"/>
</dbReference>
<keyword evidence="3 8" id="KW-0863">Zinc-finger</keyword>
<dbReference type="PROSITE" id="PS00028">
    <property type="entry name" value="ZINC_FINGER_C2H2_1"/>
    <property type="match status" value="3"/>
</dbReference>
<dbReference type="PROSITE" id="PS50157">
    <property type="entry name" value="ZINC_FINGER_C2H2_2"/>
    <property type="match status" value="3"/>
</dbReference>
<feature type="compositionally biased region" description="Basic and acidic residues" evidence="9">
    <location>
        <begin position="325"/>
        <end position="336"/>
    </location>
</feature>
<dbReference type="SMART" id="SM00355">
    <property type="entry name" value="ZnF_C2H2"/>
    <property type="match status" value="3"/>
</dbReference>
<evidence type="ECO:0000256" key="4">
    <source>
        <dbReference type="ARBA" id="ARBA00022833"/>
    </source>
</evidence>
<dbReference type="Proteomes" id="UP000646548">
    <property type="component" value="Unassembled WGS sequence"/>
</dbReference>
<evidence type="ECO:0000313" key="11">
    <source>
        <dbReference type="EMBL" id="KAF6721974.1"/>
    </source>
</evidence>
<evidence type="ECO:0000256" key="6">
    <source>
        <dbReference type="ARBA" id="ARBA00023125"/>
    </source>
</evidence>
<keyword evidence="5" id="KW-0805">Transcription regulation</keyword>
<dbReference type="GO" id="GO:0000981">
    <property type="term" value="F:DNA-binding transcription factor activity, RNA polymerase II-specific"/>
    <property type="evidence" value="ECO:0007669"/>
    <property type="project" value="TreeGrafter"/>
</dbReference>
<dbReference type="InterPro" id="IPR013087">
    <property type="entry name" value="Znf_C2H2_type"/>
</dbReference>
<proteinExistence type="predicted"/>
<name>A0A834C621_ORYME</name>
<evidence type="ECO:0000256" key="1">
    <source>
        <dbReference type="ARBA" id="ARBA00022723"/>
    </source>
</evidence>
<keyword evidence="4" id="KW-0862">Zinc</keyword>
<feature type="domain" description="C2H2-type" evidence="10">
    <location>
        <begin position="581"/>
        <end position="608"/>
    </location>
</feature>
<dbReference type="EMBL" id="WKFB01000471">
    <property type="protein sequence ID" value="KAF6721974.1"/>
    <property type="molecule type" value="Genomic_DNA"/>
</dbReference>
<dbReference type="Pfam" id="PF12874">
    <property type="entry name" value="zf-met"/>
    <property type="match status" value="1"/>
</dbReference>
<dbReference type="FunFam" id="3.30.160.60:FF:000422">
    <property type="entry name" value="Zinc finger and BTB domain containing 37"/>
    <property type="match status" value="1"/>
</dbReference>
<feature type="compositionally biased region" description="Polar residues" evidence="9">
    <location>
        <begin position="478"/>
        <end position="494"/>
    </location>
</feature>
<comment type="caution">
    <text evidence="11">The sequence shown here is derived from an EMBL/GenBank/DDBJ whole genome shotgun (WGS) entry which is preliminary data.</text>
</comment>
<feature type="domain" description="C2H2-type" evidence="10">
    <location>
        <begin position="609"/>
        <end position="637"/>
    </location>
</feature>
<accession>A0A834C621</accession>
<sequence>MWAAQFPLTTGKGVCRLFRGDSDYPFATVRAQSYSCNFHVGSSQLLGHRPVGSKISIRCDYKIQDFISQSSDSSYIIVWGTRPSPKLSVSRHFIPLDDSIEVTCSPPVTSVSRCYFYKDGFQFWGESCSRNLTGQALAVYQKLDPLLPVNLSCTYDPVTTHYIRSQYSNHISLFVVDMSKVSSSMDCEVSGPQYQLENSSWTTTGTNGANVTVRVTTSTLPLGPSPLKKEDEKPQQLPDTEPNRTSSGMSLEERRVELQPAGPNREPRRAQRSRCRPRSPNDAQRPTGLKPRRNPILKADRIPPCPPPPASLQINLADLDDESRGEEVVRGSRRSTETVVRGGGHHGGLRLLGSRGGVEASEAGSPTEEQLSPPPTVEHSGLEGPRASSRVAKEPILRINRAGQWYVETSSEPERAGSAEEGGDRVRIKTERMEEWIGAGEHQEDGVQMEEGATVMIDSSGRSTLVTGPLGALGARSAQPSSSFSETDRFSPTGSVVVLTERQRAKSESPSRADELRQPSSQGEEHATFDMGGYEEYLREQVGDRWYRYNPRLTCIYCCKSFNQKGSLDRHMRLHMGITPFVCRICGKKYTRKDQLEYHIRKHTGNKPFHCHVCGKSFPFQAILNQHFRKNHPGCAPQEAHSASPETTTASVTSRGGPSDEASPSQEEPEGGGGGGGGSSSGGGQYGDGPQASVSTTGP</sequence>
<keyword evidence="7" id="KW-0804">Transcription</keyword>